<name>D3AWP2_HETP5</name>
<dbReference type="InParanoid" id="D3AWP2"/>
<keyword evidence="1" id="KW-0732">Signal</keyword>
<feature type="chain" id="PRO_5003040640" evidence="1">
    <location>
        <begin position="20"/>
        <end position="155"/>
    </location>
</feature>
<dbReference type="EMBL" id="ADBJ01000002">
    <property type="protein sequence ID" value="EFA86715.1"/>
    <property type="molecule type" value="Genomic_DNA"/>
</dbReference>
<keyword evidence="3" id="KW-1185">Reference proteome</keyword>
<sequence>MNKLSLLLLGLAMLLCVSADSIQFCGVCSSGALLGCGSSGQQTCVTIPVGTCYTFNDICTGAPLISAYYISSISNSIVYGKGYENMSDCSNGTGRSTPIAQPCGDCNEGTTVSCSTSSTSISGNIDTTSVSTTAFPHNSGNIQVVSFGRGRLPSK</sequence>
<dbReference type="GeneID" id="31356052"/>
<evidence type="ECO:0000313" key="3">
    <source>
        <dbReference type="Proteomes" id="UP000001396"/>
    </source>
</evidence>
<dbReference type="AlphaFoldDB" id="D3AWP2"/>
<accession>D3AWP2</accession>
<evidence type="ECO:0000256" key="1">
    <source>
        <dbReference type="SAM" id="SignalP"/>
    </source>
</evidence>
<feature type="signal peptide" evidence="1">
    <location>
        <begin position="1"/>
        <end position="19"/>
    </location>
</feature>
<reference evidence="2 3" key="1">
    <citation type="journal article" date="2011" name="Genome Res.">
        <title>Phylogeny-wide analysis of social amoeba genomes highlights ancient origins for complex intercellular communication.</title>
        <authorList>
            <person name="Heidel A.J."/>
            <person name="Lawal H.M."/>
            <person name="Felder M."/>
            <person name="Schilde C."/>
            <person name="Helps N.R."/>
            <person name="Tunggal B."/>
            <person name="Rivero F."/>
            <person name="John U."/>
            <person name="Schleicher M."/>
            <person name="Eichinger L."/>
            <person name="Platzer M."/>
            <person name="Noegel A.A."/>
            <person name="Schaap P."/>
            <person name="Gloeckner G."/>
        </authorList>
    </citation>
    <scope>NUCLEOTIDE SEQUENCE [LARGE SCALE GENOMIC DNA]</scope>
    <source>
        <strain evidence="3">ATCC 26659 / Pp 5 / PN500</strain>
    </source>
</reference>
<dbReference type="Proteomes" id="UP000001396">
    <property type="component" value="Unassembled WGS sequence"/>
</dbReference>
<protein>
    <submittedName>
        <fullName evidence="2">Uncharacterized protein</fullName>
    </submittedName>
</protein>
<evidence type="ECO:0000313" key="2">
    <source>
        <dbReference type="EMBL" id="EFA86715.1"/>
    </source>
</evidence>
<comment type="caution">
    <text evidence="2">The sequence shown here is derived from an EMBL/GenBank/DDBJ whole genome shotgun (WGS) entry which is preliminary data.</text>
</comment>
<organism evidence="2 3">
    <name type="scientific">Heterostelium pallidum (strain ATCC 26659 / Pp 5 / PN500)</name>
    <name type="common">Cellular slime mold</name>
    <name type="synonym">Polysphondylium pallidum</name>
    <dbReference type="NCBI Taxonomy" id="670386"/>
    <lineage>
        <taxon>Eukaryota</taxon>
        <taxon>Amoebozoa</taxon>
        <taxon>Evosea</taxon>
        <taxon>Eumycetozoa</taxon>
        <taxon>Dictyostelia</taxon>
        <taxon>Acytosteliales</taxon>
        <taxon>Acytosteliaceae</taxon>
        <taxon>Heterostelium</taxon>
    </lineage>
</organism>
<dbReference type="RefSeq" id="XP_020438819.1">
    <property type="nucleotide sequence ID" value="XM_020571545.1"/>
</dbReference>
<gene>
    <name evidence="2" type="ORF">PPL_00519</name>
</gene>
<proteinExistence type="predicted"/>